<name>A0ABD2RXC2_9SOLN</name>
<dbReference type="EMBL" id="JBJKTR010000017">
    <property type="protein sequence ID" value="KAL3336559.1"/>
    <property type="molecule type" value="Genomic_DNA"/>
</dbReference>
<evidence type="ECO:0000313" key="2">
    <source>
        <dbReference type="EMBL" id="KAL3336558.1"/>
    </source>
</evidence>
<evidence type="ECO:0000256" key="1">
    <source>
        <dbReference type="SAM" id="Phobius"/>
    </source>
</evidence>
<evidence type="ECO:0000313" key="3">
    <source>
        <dbReference type="Proteomes" id="UP001627284"/>
    </source>
</evidence>
<accession>A0ABD2RXC2</accession>
<organism evidence="2 3">
    <name type="scientific">Solanum stoloniferum</name>
    <dbReference type="NCBI Taxonomy" id="62892"/>
    <lineage>
        <taxon>Eukaryota</taxon>
        <taxon>Viridiplantae</taxon>
        <taxon>Streptophyta</taxon>
        <taxon>Embryophyta</taxon>
        <taxon>Tracheophyta</taxon>
        <taxon>Spermatophyta</taxon>
        <taxon>Magnoliopsida</taxon>
        <taxon>eudicotyledons</taxon>
        <taxon>Gunneridae</taxon>
        <taxon>Pentapetalae</taxon>
        <taxon>asterids</taxon>
        <taxon>lamiids</taxon>
        <taxon>Solanales</taxon>
        <taxon>Solanaceae</taxon>
        <taxon>Solanoideae</taxon>
        <taxon>Solaneae</taxon>
        <taxon>Solanum</taxon>
    </lineage>
</organism>
<keyword evidence="3" id="KW-1185">Reference proteome</keyword>
<reference evidence="2 3" key="1">
    <citation type="submission" date="2024-05" db="EMBL/GenBank/DDBJ databases">
        <title>De novo assembly of an allotetraploid wild potato.</title>
        <authorList>
            <person name="Hosaka A.J."/>
        </authorList>
    </citation>
    <scope>NUCLEOTIDE SEQUENCE [LARGE SCALE GENOMIC DNA]</scope>
    <source>
        <tissue evidence="2">Young leaves</tissue>
    </source>
</reference>
<feature type="transmembrane region" description="Helical" evidence="1">
    <location>
        <begin position="79"/>
        <end position="101"/>
    </location>
</feature>
<keyword evidence="1" id="KW-0472">Membrane</keyword>
<feature type="transmembrane region" description="Helical" evidence="1">
    <location>
        <begin position="44"/>
        <end position="67"/>
    </location>
</feature>
<sequence length="107" mass="12718">MVNGEEKAENNLRKWFKDNSINSRSLKHVRNIHRAYVLKLQGKIIENLFCYMIFSTSTVLLIKRYMLMSMLVIFLIRRICFFSFAPIFQACDILSFLLILWSNSEEC</sequence>
<dbReference type="EMBL" id="JBJKTR010000017">
    <property type="protein sequence ID" value="KAL3336558.1"/>
    <property type="molecule type" value="Genomic_DNA"/>
</dbReference>
<keyword evidence="1" id="KW-1133">Transmembrane helix</keyword>
<comment type="caution">
    <text evidence="2">The sequence shown here is derived from an EMBL/GenBank/DDBJ whole genome shotgun (WGS) entry which is preliminary data.</text>
</comment>
<protein>
    <submittedName>
        <fullName evidence="2">Uncharacterized protein</fullName>
    </submittedName>
</protein>
<proteinExistence type="predicted"/>
<dbReference type="AlphaFoldDB" id="A0ABD2RXC2"/>
<dbReference type="Proteomes" id="UP001627284">
    <property type="component" value="Unassembled WGS sequence"/>
</dbReference>
<gene>
    <name evidence="2" type="ORF">AABB24_029286</name>
</gene>
<keyword evidence="1" id="KW-0812">Transmembrane</keyword>